<keyword evidence="1" id="KW-1133">Transmembrane helix</keyword>
<feature type="transmembrane region" description="Helical" evidence="1">
    <location>
        <begin position="6"/>
        <end position="25"/>
    </location>
</feature>
<accession>A0ABT5JMH3</accession>
<dbReference type="EMBL" id="JAQQXQ010000003">
    <property type="protein sequence ID" value="MDC8753950.1"/>
    <property type="molecule type" value="Genomic_DNA"/>
</dbReference>
<name>A0ABT5JMH3_9SPHN</name>
<keyword evidence="1" id="KW-0472">Membrane</keyword>
<sequence>MFAPESLAATLIAIAALTAALRLLLLRRGWQAWLLATLTLASSLLLFLTLFPPMLPIGGETLVVATAETPDGTRAQSGERLIALPEAPPIAGAERVPDLATALRRHGQVQNLRILGRGLPPRDRDITAGIPAEFTQMPLPRGLIRLDAPTDTLAGSVFVLGGAATGMEGGTAELLDPAGRRVDSRAIGPDGAFTLGGAARTPGLASFTLRLRGRDKAIVSDTPVPLRTLAGRPVRALLIGAPSPEAKYLRRWAEDSGIRLQSRLDAGGGVDLDADGVRLDTTSLREIDVIIIDDRSLERLESGGRAALAKAVDGGLGVVLRMSQAATTRTRDAWRRLGLAVEGGSEIAPVALPPLAPDAEALAFRRGPGSDDVPENLNTIEDPAPELGRWILRTGSDFVPVVADADGNVLSGWQQSERGRVAVWSVANSFALVLNGQSDRYEQWWSDTLSAVARPDSKFRPEVPSLVQAGERMAVCGIAGTARVIAPDGAEIPLAIDRNAGARGCAAYWPAMQRVHTISQTGASGEQTFAFLVLPKDALGTIRANEVGEQTARWAAEQTVTSASDEPERRGPAWPYFLIWLLVSGTLWFAERRLRAQA</sequence>
<dbReference type="SUPFAM" id="SSF52317">
    <property type="entry name" value="Class I glutamine amidotransferase-like"/>
    <property type="match status" value="1"/>
</dbReference>
<evidence type="ECO:0000313" key="2">
    <source>
        <dbReference type="EMBL" id="MDC8753950.1"/>
    </source>
</evidence>
<evidence type="ECO:0000256" key="1">
    <source>
        <dbReference type="SAM" id="Phobius"/>
    </source>
</evidence>
<dbReference type="Proteomes" id="UP001216558">
    <property type="component" value="Unassembled WGS sequence"/>
</dbReference>
<reference evidence="2 3" key="1">
    <citation type="submission" date="2022-10" db="EMBL/GenBank/DDBJ databases">
        <title>Erythrobacter sp. sf7 Genome sequencing.</title>
        <authorList>
            <person name="Park S."/>
        </authorList>
    </citation>
    <scope>NUCLEOTIDE SEQUENCE [LARGE SCALE GENOMIC DNA]</scope>
    <source>
        <strain evidence="3">sf7</strain>
    </source>
</reference>
<dbReference type="RefSeq" id="WP_273676658.1">
    <property type="nucleotide sequence ID" value="NZ_JAQQXQ010000003.1"/>
</dbReference>
<proteinExistence type="predicted"/>
<dbReference type="InterPro" id="IPR029062">
    <property type="entry name" value="Class_I_gatase-like"/>
</dbReference>
<comment type="caution">
    <text evidence="2">The sequence shown here is derived from an EMBL/GenBank/DDBJ whole genome shotgun (WGS) entry which is preliminary data.</text>
</comment>
<gene>
    <name evidence="2" type="ORF">OIK40_04750</name>
</gene>
<keyword evidence="1" id="KW-0812">Transmembrane</keyword>
<feature type="transmembrane region" description="Helical" evidence="1">
    <location>
        <begin position="32"/>
        <end position="51"/>
    </location>
</feature>
<keyword evidence="3" id="KW-1185">Reference proteome</keyword>
<protein>
    <submittedName>
        <fullName evidence="2">Carboxypeptidase regulatory-like domain-containing protein</fullName>
    </submittedName>
</protein>
<organism evidence="2 3">
    <name type="scientific">Erythrobacter fulvus</name>
    <dbReference type="NCBI Taxonomy" id="2987523"/>
    <lineage>
        <taxon>Bacteria</taxon>
        <taxon>Pseudomonadati</taxon>
        <taxon>Pseudomonadota</taxon>
        <taxon>Alphaproteobacteria</taxon>
        <taxon>Sphingomonadales</taxon>
        <taxon>Erythrobacteraceae</taxon>
        <taxon>Erythrobacter/Porphyrobacter group</taxon>
        <taxon>Erythrobacter</taxon>
    </lineage>
</organism>
<feature type="transmembrane region" description="Helical" evidence="1">
    <location>
        <begin position="573"/>
        <end position="590"/>
    </location>
</feature>
<evidence type="ECO:0000313" key="3">
    <source>
        <dbReference type="Proteomes" id="UP001216558"/>
    </source>
</evidence>